<feature type="transmembrane region" description="Helical" evidence="2">
    <location>
        <begin position="559"/>
        <end position="578"/>
    </location>
</feature>
<feature type="transmembrane region" description="Helical" evidence="2">
    <location>
        <begin position="599"/>
        <end position="621"/>
    </location>
</feature>
<organism evidence="3 4">
    <name type="scientific">Orchesella cincta</name>
    <name type="common">Springtail</name>
    <name type="synonym">Podura cincta</name>
    <dbReference type="NCBI Taxonomy" id="48709"/>
    <lineage>
        <taxon>Eukaryota</taxon>
        <taxon>Metazoa</taxon>
        <taxon>Ecdysozoa</taxon>
        <taxon>Arthropoda</taxon>
        <taxon>Hexapoda</taxon>
        <taxon>Collembola</taxon>
        <taxon>Entomobryomorpha</taxon>
        <taxon>Entomobryoidea</taxon>
        <taxon>Orchesellidae</taxon>
        <taxon>Orchesellinae</taxon>
        <taxon>Orchesella</taxon>
    </lineage>
</organism>
<evidence type="ECO:0000313" key="4">
    <source>
        <dbReference type="Proteomes" id="UP000094527"/>
    </source>
</evidence>
<keyword evidence="2" id="KW-0472">Membrane</keyword>
<keyword evidence="4" id="KW-1185">Reference proteome</keyword>
<feature type="compositionally biased region" description="Basic and acidic residues" evidence="1">
    <location>
        <begin position="503"/>
        <end position="513"/>
    </location>
</feature>
<protein>
    <recommendedName>
        <fullName evidence="5">Ferric-chelate reductase 1</fullName>
    </recommendedName>
</protein>
<evidence type="ECO:0000313" key="3">
    <source>
        <dbReference type="EMBL" id="ODM98295.1"/>
    </source>
</evidence>
<dbReference type="Proteomes" id="UP000094527">
    <property type="component" value="Unassembled WGS sequence"/>
</dbReference>
<feature type="transmembrane region" description="Helical" evidence="2">
    <location>
        <begin position="714"/>
        <end position="743"/>
    </location>
</feature>
<reference evidence="3 4" key="1">
    <citation type="journal article" date="2016" name="Genome Biol. Evol.">
        <title>Gene Family Evolution Reflects Adaptation to Soil Environmental Stressors in the Genome of the Collembolan Orchesella cincta.</title>
        <authorList>
            <person name="Faddeeva-Vakhrusheva A."/>
            <person name="Derks M.F."/>
            <person name="Anvar S.Y."/>
            <person name="Agamennone V."/>
            <person name="Suring W."/>
            <person name="Smit S."/>
            <person name="van Straalen N.M."/>
            <person name="Roelofs D."/>
        </authorList>
    </citation>
    <scope>NUCLEOTIDE SEQUENCE [LARGE SCALE GENOMIC DNA]</scope>
    <source>
        <tissue evidence="3">Mixed pool</tissue>
    </source>
</reference>
<gene>
    <name evidence="3" type="ORF">Ocin01_08383</name>
</gene>
<evidence type="ECO:0000256" key="2">
    <source>
        <dbReference type="SAM" id="Phobius"/>
    </source>
</evidence>
<dbReference type="STRING" id="48709.A0A1D2N057"/>
<feature type="non-terminal residue" evidence="3">
    <location>
        <position position="1"/>
    </location>
</feature>
<keyword evidence="2" id="KW-0812">Transmembrane</keyword>
<keyword evidence="2" id="KW-1133">Transmembrane helix</keyword>
<evidence type="ECO:0000256" key="1">
    <source>
        <dbReference type="SAM" id="MobiDB-lite"/>
    </source>
</evidence>
<dbReference type="EMBL" id="LJIJ01000366">
    <property type="protein sequence ID" value="ODM98295.1"/>
    <property type="molecule type" value="Genomic_DNA"/>
</dbReference>
<evidence type="ECO:0008006" key="5">
    <source>
        <dbReference type="Google" id="ProtNLM"/>
    </source>
</evidence>
<feature type="non-terminal residue" evidence="3">
    <location>
        <position position="781"/>
    </location>
</feature>
<feature type="region of interest" description="Disordered" evidence="1">
    <location>
        <begin position="355"/>
        <end position="375"/>
    </location>
</feature>
<dbReference type="Gene3D" id="1.20.120.1770">
    <property type="match status" value="1"/>
</dbReference>
<comment type="caution">
    <text evidence="3">The sequence shown here is derived from an EMBL/GenBank/DDBJ whole genome shotgun (WGS) entry which is preliminary data.</text>
</comment>
<sequence>AHDCGNALKCNKINSAKRDVKIRIAKTQNSHSFFIASTDRHTTTDAIKDTIISSLGMYSQLLRRCAMKHIIVSLLSILLTSSWVCCIEESFCAGTGYRDGNGVIKGARSAGWSKLIHGLLSRIWAANHANAKAANDVPHKIIMDIRKVEEGARGANSELNGWLQINIKVVDTELTSVVMAVWALTDTRESIGEFVSTKSAQCSGSGAPTPTDAKIVPCAAAPINEPNNPNMFVHVAKNENQTLDEFNLLWKTSVSYCNFPKKFRVAANTIELQKFLHGNTFYLTDPDKGHRIYASRWLSPKCCGPAAAPLFNQNNLKCSSSIKFSRPQWIKSITGTPTADNSEWVELEEEWINNRWAGDDRNPQQQDSNVSKRRGCKPNDGLYSFAGRCTAKVGNSVPQVSKTALHKCDKNDNLDTSDLSNLQGKYEDYLKEREKILKERCGCPPIPTAEEVRKAAGMGRKRRVADIDVDNESANVDHDKPIVETGTEAIGRANFNHSTPSRPRSEGNKEIDPPVRPYGGDLLAKCSPHDVKNGSFSIDEQGLCVNSQPGRVSYGVRQWHAVSILFCVVVNPVTSYIARFLKGTFSFTGKTPIPIKTWYTVHIAIVLPMVCMYTTGMSAIFRQRPVLGYSYSGFAEFHQRAGYFLFVVGFFEVISGMVRPRNVMMRRVVIGLHWFGGVLMNYVGLIVCILSYRIPASPTAFVSHVNRKMFESIWSHMAPLILVGWGIVDVFYQAFVMIHVLLFDRKFRIKRPHFPIIIPIMVDHHQMRVHDEFEVHNLSKI</sequence>
<feature type="region of interest" description="Disordered" evidence="1">
    <location>
        <begin position="492"/>
        <end position="514"/>
    </location>
</feature>
<accession>A0A1D2N057</accession>
<proteinExistence type="predicted"/>
<name>A0A1D2N057_ORCCI</name>
<dbReference type="AlphaFoldDB" id="A0A1D2N057"/>
<feature type="transmembrane region" description="Helical" evidence="2">
    <location>
        <begin position="670"/>
        <end position="694"/>
    </location>
</feature>
<feature type="transmembrane region" description="Helical" evidence="2">
    <location>
        <begin position="641"/>
        <end position="658"/>
    </location>
</feature>